<sequence>MFAEYVDPDTAPSGTLLGLLQRGRGDGTLHALAAPRAEALAALHHCLLHDPRRDWQLENRSLYYARLHRDLQAGPAELEAHLFAPADLLDQREERTGLALSVLGHLTSYGDTRARDLLRRYAAVGSNWQWALDELAVRDDDAALRALGPRTLERFPRTPEGDAQLATALREAYEPRPWRLWEEDERHPEQRARLAAVRETQSFDRWSRQLRTPGPRPGWSVGEVLDWAGQTPHDPSPQADPGRLRRAREAAAARCLGAVAGPEDRAELLAAADRGPDAARGAALRHLAERDDPAVLDLIEAACLTAPAAVAEAARTAFARMRGPAALGRSRRWAEGEDELATEAAVMLARRGGPQDTARVLGALRRIVQTEGPDAPCLPALVDGAARLAIECAAPVLRHLYRETASSQLRGCTAAALAATDPQFPAGFAVECLWDCEESTRELAARVATTGDARVVERLRRLAADPAEEAGVQSAIRGRLRPHPSHG</sequence>
<comment type="caution">
    <text evidence="1">The sequence shown here is derived from an EMBL/GenBank/DDBJ whole genome shotgun (WGS) entry which is preliminary data.</text>
</comment>
<dbReference type="Proteomes" id="UP000694501">
    <property type="component" value="Unassembled WGS sequence"/>
</dbReference>
<evidence type="ECO:0000313" key="1">
    <source>
        <dbReference type="EMBL" id="MBU7600157.1"/>
    </source>
</evidence>
<keyword evidence="2" id="KW-1185">Reference proteome</keyword>
<organism evidence="1 2">
    <name type="scientific">Streptomyces tardus</name>
    <dbReference type="NCBI Taxonomy" id="2780544"/>
    <lineage>
        <taxon>Bacteria</taxon>
        <taxon>Bacillati</taxon>
        <taxon>Actinomycetota</taxon>
        <taxon>Actinomycetes</taxon>
        <taxon>Kitasatosporales</taxon>
        <taxon>Streptomycetaceae</taxon>
        <taxon>Streptomyces</taxon>
    </lineage>
</organism>
<protein>
    <submittedName>
        <fullName evidence="1">HEAT repeat domain-containing protein</fullName>
    </submittedName>
</protein>
<proteinExistence type="predicted"/>
<dbReference type="AlphaFoldDB" id="A0A949N7I4"/>
<dbReference type="EMBL" id="JAELVF020000002">
    <property type="protein sequence ID" value="MBU7600157.1"/>
    <property type="molecule type" value="Genomic_DNA"/>
</dbReference>
<reference evidence="1" key="1">
    <citation type="submission" date="2021-06" db="EMBL/GenBank/DDBJ databases">
        <title>Sequencing of actinobacteria type strains.</title>
        <authorList>
            <person name="Nguyen G.-S."/>
            <person name="Wentzel A."/>
        </authorList>
    </citation>
    <scope>NUCLEOTIDE SEQUENCE</scope>
    <source>
        <strain evidence="1">P38-E01</strain>
    </source>
</reference>
<evidence type="ECO:0000313" key="2">
    <source>
        <dbReference type="Proteomes" id="UP000694501"/>
    </source>
</evidence>
<gene>
    <name evidence="1" type="ORF">JGS22_021610</name>
</gene>
<accession>A0A949N7I4</accession>
<name>A0A949N7I4_9ACTN</name>
<dbReference type="RefSeq" id="WP_211039649.1">
    <property type="nucleotide sequence ID" value="NZ_JAELVF020000002.1"/>
</dbReference>